<protein>
    <submittedName>
        <fullName evidence="4">SAM-dependent methyltransferase</fullName>
    </submittedName>
</protein>
<evidence type="ECO:0000313" key="4">
    <source>
        <dbReference type="EMBL" id="NDJ19118.1"/>
    </source>
</evidence>
<dbReference type="Proteomes" id="UP000646053">
    <property type="component" value="Unassembled WGS sequence"/>
</dbReference>
<keyword evidence="5" id="KW-1185">Reference proteome</keyword>
<dbReference type="InterPro" id="IPR002935">
    <property type="entry name" value="SAM_O-MeTrfase"/>
</dbReference>
<dbReference type="PANTHER" id="PTHR10509:SF14">
    <property type="entry name" value="CAFFEOYL-COA O-METHYLTRANSFERASE 3-RELATED"/>
    <property type="match status" value="1"/>
</dbReference>
<keyword evidence="1 4" id="KW-0489">Methyltransferase</keyword>
<dbReference type="RefSeq" id="WP_162424647.1">
    <property type="nucleotide sequence ID" value="NZ_WVIE01000025.1"/>
</dbReference>
<dbReference type="SUPFAM" id="SSF53335">
    <property type="entry name" value="S-adenosyl-L-methionine-dependent methyltransferases"/>
    <property type="match status" value="1"/>
</dbReference>
<dbReference type="InterPro" id="IPR050362">
    <property type="entry name" value="Cation-dep_OMT"/>
</dbReference>
<dbReference type="PANTHER" id="PTHR10509">
    <property type="entry name" value="O-METHYLTRANSFERASE-RELATED"/>
    <property type="match status" value="1"/>
</dbReference>
<comment type="caution">
    <text evidence="4">The sequence shown here is derived from an EMBL/GenBank/DDBJ whole genome shotgun (WGS) entry which is preliminary data.</text>
</comment>
<evidence type="ECO:0000313" key="5">
    <source>
        <dbReference type="Proteomes" id="UP000646053"/>
    </source>
</evidence>
<evidence type="ECO:0000256" key="1">
    <source>
        <dbReference type="ARBA" id="ARBA00022603"/>
    </source>
</evidence>
<dbReference type="CDD" id="cd02440">
    <property type="entry name" value="AdoMet_MTases"/>
    <property type="match status" value="1"/>
</dbReference>
<name>A0A8J7Z6T3_9CYAN</name>
<dbReference type="InterPro" id="IPR029063">
    <property type="entry name" value="SAM-dependent_MTases_sf"/>
</dbReference>
<dbReference type="GO" id="GO:0032259">
    <property type="term" value="P:methylation"/>
    <property type="evidence" value="ECO:0007669"/>
    <property type="project" value="UniProtKB-KW"/>
</dbReference>
<dbReference type="Gene3D" id="3.40.50.150">
    <property type="entry name" value="Vaccinia Virus protein VP39"/>
    <property type="match status" value="1"/>
</dbReference>
<accession>A0A8J7Z6T3</accession>
<dbReference type="GO" id="GO:0008171">
    <property type="term" value="F:O-methyltransferase activity"/>
    <property type="evidence" value="ECO:0007669"/>
    <property type="project" value="InterPro"/>
</dbReference>
<evidence type="ECO:0000256" key="3">
    <source>
        <dbReference type="ARBA" id="ARBA00022691"/>
    </source>
</evidence>
<keyword evidence="3" id="KW-0949">S-adenosyl-L-methionine</keyword>
<dbReference type="EMBL" id="WVIE01000025">
    <property type="protein sequence ID" value="NDJ19118.1"/>
    <property type="molecule type" value="Genomic_DNA"/>
</dbReference>
<dbReference type="GO" id="GO:0008757">
    <property type="term" value="F:S-adenosylmethionine-dependent methyltransferase activity"/>
    <property type="evidence" value="ECO:0007669"/>
    <property type="project" value="TreeGrafter"/>
</dbReference>
<dbReference type="AlphaFoldDB" id="A0A8J7Z6T3"/>
<dbReference type="PROSITE" id="PS51682">
    <property type="entry name" value="SAM_OMT_I"/>
    <property type="match status" value="1"/>
</dbReference>
<reference evidence="4" key="1">
    <citation type="submission" date="2019-12" db="EMBL/GenBank/DDBJ databases">
        <title>High-Quality draft genome sequences of three cyanobacteria isolated from the limestone walls of the Old Cathedral of Coimbra.</title>
        <authorList>
            <person name="Tiago I."/>
            <person name="Soares F."/>
            <person name="Portugal A."/>
        </authorList>
    </citation>
    <scope>NUCLEOTIDE SEQUENCE</scope>
    <source>
        <strain evidence="4">A</strain>
    </source>
</reference>
<dbReference type="Pfam" id="PF01596">
    <property type="entry name" value="Methyltransf_3"/>
    <property type="match status" value="1"/>
</dbReference>
<evidence type="ECO:0000256" key="2">
    <source>
        <dbReference type="ARBA" id="ARBA00022679"/>
    </source>
</evidence>
<keyword evidence="2" id="KW-0808">Transferase</keyword>
<sequence length="237" mass="25798">MAEKFIGLNDSIYEYILSHSVNEIDVLAQLRTETAEHPQARMQIAPDQGQFMALLVRLMGAKKTLEVGVFTGYSSLSVALALPPDGKLVACDVSEDYTAIARRYWQLAGVEDKIELHLAPALGTLDRLLDAGQAETFDFAFIDADKGNYQNYYDRALQLVRPGGLIAIDNVLWSGRVADSTDHDKITTTLRRFNQTLAADDRVNVSLVAIGDGLTLALKKGEGSNPTASHSSDALKG</sequence>
<organism evidence="4 5">
    <name type="scientific">Myxacorys almedinensis A</name>
    <dbReference type="NCBI Taxonomy" id="2690445"/>
    <lineage>
        <taxon>Bacteria</taxon>
        <taxon>Bacillati</taxon>
        <taxon>Cyanobacteriota</taxon>
        <taxon>Cyanophyceae</taxon>
        <taxon>Leptolyngbyales</taxon>
        <taxon>Leptolyngbyaceae</taxon>
        <taxon>Myxacorys</taxon>
        <taxon>Myxacorys almedinensis</taxon>
    </lineage>
</organism>
<proteinExistence type="predicted"/>
<gene>
    <name evidence="4" type="ORF">GS601_17800</name>
</gene>